<gene>
    <name evidence="3" type="ORF">MUK42_18356</name>
</gene>
<evidence type="ECO:0000313" key="4">
    <source>
        <dbReference type="Proteomes" id="UP001055439"/>
    </source>
</evidence>
<reference evidence="3" key="1">
    <citation type="submission" date="2022-05" db="EMBL/GenBank/DDBJ databases">
        <title>The Musa troglodytarum L. genome provides insights into the mechanism of non-climacteric behaviour and enrichment of carotenoids.</title>
        <authorList>
            <person name="Wang J."/>
        </authorList>
    </citation>
    <scope>NUCLEOTIDE SEQUENCE</scope>
    <source>
        <tissue evidence="3">Leaf</tissue>
    </source>
</reference>
<feature type="domain" description="Inosine/uridine-preferring nucleoside hydrolase" evidence="2">
    <location>
        <begin position="32"/>
        <end position="203"/>
    </location>
</feature>
<feature type="domain" description="Inosine/uridine-preferring nucleoside hydrolase" evidence="2">
    <location>
        <begin position="433"/>
        <end position="648"/>
    </location>
</feature>
<proteinExistence type="inferred from homology"/>
<dbReference type="Proteomes" id="UP001055439">
    <property type="component" value="Chromosome 5"/>
</dbReference>
<evidence type="ECO:0000259" key="2">
    <source>
        <dbReference type="Pfam" id="PF01156"/>
    </source>
</evidence>
<dbReference type="AlphaFoldDB" id="A0A9E7K118"/>
<sequence length="678" mass="76177">IPQGLSTAGDCRCRQAIPVGVCGRLDINSNYGLRRSFLPQGERRYIPLQQPTAQRVMIDTVSAGRTTLFVIGSHTNVALFLMTNPHLKTNIEHIYSMGGGVRSKNPTGCCPPDAANPSCKPRQCGDRGNLFTAYTSNPYAEFNMFADPFAAYQVRHSGIPVTLVPLDVTNSIPVSKEFFDAFEQQQETFEAQYCFRSLELTRDTWFGDQFYTSYFMWDSFLSGVAISIMQHGDSYLGENEFAEMEYLNITAVTSNEPYGVNDGSNPFLYGRAIPKFHLQKAGVHSGYVQTGPQDPFCFVKGGGKGKCQVLINIHFDGYTKEATRKQKVYRAVTAIYHCEMQVLNLHRQSGRFNLTTQFPYYREILYKPNFANQTRGRPVIFDMDMSAGDFLALIYLLKAPLEKIDLKLHHFSRHTAEKSAVQFGAPRHGDRRALRQASALEVWQSISESLRPRHGKITVLTSGPLTNLASILDVDKSGIEVIKNVYVVGGQVIDRKDKAGNVFSVPANKFAEFNMFLDPLAAKMAMESNLTITLVPLNAQLKVISFKRILQTLQLAEKTPESTFAHQLLSLLYQLQRKQPKLYHHMEIFLGELLGAVFLVDHSKLNPVMQRKLIRVLTGNLSQDGQIIVDKCGKSVNILDSFDSEAYYSVFAELLGDRRQSAVIGSFDEQKKMWSKPQ</sequence>
<dbReference type="Pfam" id="PF01156">
    <property type="entry name" value="IU_nuc_hydro"/>
    <property type="match status" value="2"/>
</dbReference>
<dbReference type="OrthoDB" id="5783963at2759"/>
<protein>
    <submittedName>
        <fullName evidence="3">Inosine-uridine preferring nucleoside hydrolase</fullName>
    </submittedName>
</protein>
<feature type="non-terminal residue" evidence="3">
    <location>
        <position position="1"/>
    </location>
</feature>
<keyword evidence="3" id="KW-0378">Hydrolase</keyword>
<dbReference type="PANTHER" id="PTHR46692:SF1">
    <property type="entry name" value="NUCLEOSIDE HYDROLASE 3-RELATED"/>
    <property type="match status" value="1"/>
</dbReference>
<accession>A0A9E7K118</accession>
<evidence type="ECO:0000256" key="1">
    <source>
        <dbReference type="ARBA" id="ARBA00009176"/>
    </source>
</evidence>
<dbReference type="GO" id="GO:0016799">
    <property type="term" value="F:hydrolase activity, hydrolyzing N-glycosyl compounds"/>
    <property type="evidence" value="ECO:0007669"/>
    <property type="project" value="InterPro"/>
</dbReference>
<dbReference type="InterPro" id="IPR001910">
    <property type="entry name" value="Inosine/uridine_hydrolase_dom"/>
</dbReference>
<name>A0A9E7K118_9LILI</name>
<comment type="similarity">
    <text evidence="1">Belongs to the IUNH family.</text>
</comment>
<dbReference type="EMBL" id="CP097507">
    <property type="protein sequence ID" value="URE02288.1"/>
    <property type="molecule type" value="Genomic_DNA"/>
</dbReference>
<keyword evidence="4" id="KW-1185">Reference proteome</keyword>
<evidence type="ECO:0000313" key="3">
    <source>
        <dbReference type="EMBL" id="URE02288.1"/>
    </source>
</evidence>
<dbReference type="SUPFAM" id="SSF53590">
    <property type="entry name" value="Nucleoside hydrolase"/>
    <property type="match status" value="2"/>
</dbReference>
<dbReference type="InterPro" id="IPR036452">
    <property type="entry name" value="Ribo_hydro-like"/>
</dbReference>
<dbReference type="PANTHER" id="PTHR46692">
    <property type="entry name" value="INOSINE-URIDINE PREFERRING NUCLEOSIDE HYDROLASE FAMILY PROTEIN"/>
    <property type="match status" value="1"/>
</dbReference>
<dbReference type="Gene3D" id="3.90.245.10">
    <property type="entry name" value="Ribonucleoside hydrolase-like"/>
    <property type="match status" value="2"/>
</dbReference>
<organism evidence="3 4">
    <name type="scientific">Musa troglodytarum</name>
    <name type="common">fe'i banana</name>
    <dbReference type="NCBI Taxonomy" id="320322"/>
    <lineage>
        <taxon>Eukaryota</taxon>
        <taxon>Viridiplantae</taxon>
        <taxon>Streptophyta</taxon>
        <taxon>Embryophyta</taxon>
        <taxon>Tracheophyta</taxon>
        <taxon>Spermatophyta</taxon>
        <taxon>Magnoliopsida</taxon>
        <taxon>Liliopsida</taxon>
        <taxon>Zingiberales</taxon>
        <taxon>Musaceae</taxon>
        <taxon>Musa</taxon>
    </lineage>
</organism>